<proteinExistence type="inferred from homology"/>
<sequence length="291" mass="32184">MLFTKMHGLGNNYIIFNLLENSLEEQNLQPLAKVVSDVNFGIGSDGMILICSSEIADFRMRIFNADGSEGKNCGNGLRCVAKYLYDHMFAETESFSIETLGGVVKVSIRSDRKNVAHSVTVDMGEPKLIKGMIPMKGEPFSTTINETFSISGKEYQMTCVSMGNPHAIIFVDDVDDVPLEKIGPIIERSELFPERVNVGVVHIKNNEELHYRVWERGSGITMACGTGACAAVVAAALNKKLKKHQPVRVHLPGGDLEIRWDENNHIWKTGAAEYICHGEIQINDSLSRSIV</sequence>
<dbReference type="FunFam" id="3.10.310.10:FF:000004">
    <property type="entry name" value="Diaminopimelate epimerase"/>
    <property type="match status" value="1"/>
</dbReference>
<evidence type="ECO:0000256" key="7">
    <source>
        <dbReference type="ARBA" id="ARBA00023235"/>
    </source>
</evidence>
<reference evidence="11 12" key="1">
    <citation type="submission" date="2016-10" db="EMBL/GenBank/DDBJ databases">
        <authorList>
            <person name="de Groot N.N."/>
        </authorList>
    </citation>
    <scope>NUCLEOTIDE SEQUENCE [LARGE SCALE GENOMIC DNA]</scope>
    <source>
        <strain evidence="11 12">DSM 23995</strain>
    </source>
</reference>
<dbReference type="PANTHER" id="PTHR31689:SF0">
    <property type="entry name" value="DIAMINOPIMELATE EPIMERASE"/>
    <property type="match status" value="1"/>
</dbReference>
<dbReference type="SUPFAM" id="SSF54506">
    <property type="entry name" value="Diaminopimelate epimerase-like"/>
    <property type="match status" value="2"/>
</dbReference>
<dbReference type="GO" id="GO:0009089">
    <property type="term" value="P:lysine biosynthetic process via diaminopimelate"/>
    <property type="evidence" value="ECO:0007669"/>
    <property type="project" value="UniProtKB-UniRule"/>
</dbReference>
<comment type="catalytic activity">
    <reaction evidence="8 9">
        <text>(2S,6S)-2,6-diaminopimelate = meso-2,6-diaminopimelate</text>
        <dbReference type="Rhea" id="RHEA:15393"/>
        <dbReference type="ChEBI" id="CHEBI:57609"/>
        <dbReference type="ChEBI" id="CHEBI:57791"/>
        <dbReference type="EC" id="5.1.1.7"/>
    </reaction>
</comment>
<dbReference type="Gene3D" id="3.10.310.10">
    <property type="entry name" value="Diaminopimelate Epimerase, Chain A, domain 1"/>
    <property type="match status" value="2"/>
</dbReference>
<comment type="subunit">
    <text evidence="9">Homodimer.</text>
</comment>
<dbReference type="InterPro" id="IPR018510">
    <property type="entry name" value="DAP_epimerase_AS"/>
</dbReference>
<feature type="site" description="Could be important to modulate the pK values of the two catalytic cysteine residues" evidence="9">
    <location>
        <position position="166"/>
    </location>
</feature>
<keyword evidence="5 9" id="KW-0028">Amino-acid biosynthesis</keyword>
<keyword evidence="12" id="KW-1185">Reference proteome</keyword>
<dbReference type="InterPro" id="IPR001653">
    <property type="entry name" value="DAP_epimerase_DapF"/>
</dbReference>
<feature type="active site" description="Proton acceptor" evidence="9">
    <location>
        <position position="224"/>
    </location>
</feature>
<feature type="site" description="Could be important to modulate the pK values of the two catalytic cysteine residues" evidence="9">
    <location>
        <position position="215"/>
    </location>
</feature>
<dbReference type="AlphaFoldDB" id="A0A1I2DSX9"/>
<feature type="binding site" evidence="9">
    <location>
        <begin position="74"/>
        <end position="75"/>
    </location>
    <ligand>
        <name>substrate</name>
    </ligand>
</feature>
<dbReference type="NCBIfam" id="TIGR00652">
    <property type="entry name" value="DapF"/>
    <property type="match status" value="1"/>
</dbReference>
<dbReference type="Pfam" id="PF01678">
    <property type="entry name" value="DAP_epimerase"/>
    <property type="match status" value="2"/>
</dbReference>
<dbReference type="PROSITE" id="PS01326">
    <property type="entry name" value="DAP_EPIMERASE"/>
    <property type="match status" value="1"/>
</dbReference>
<evidence type="ECO:0000256" key="1">
    <source>
        <dbReference type="ARBA" id="ARBA00005196"/>
    </source>
</evidence>
<feature type="binding site" evidence="9">
    <location>
        <begin position="215"/>
        <end position="216"/>
    </location>
    <ligand>
        <name>substrate</name>
    </ligand>
</feature>
<dbReference type="RefSeq" id="WP_091661663.1">
    <property type="nucleotide sequence ID" value="NZ_FONT01000004.1"/>
</dbReference>
<evidence type="ECO:0000313" key="12">
    <source>
        <dbReference type="Proteomes" id="UP000199516"/>
    </source>
</evidence>
<organism evidence="11 12">
    <name type="scientific">Alteribacillus iranensis</name>
    <dbReference type="NCBI Taxonomy" id="930128"/>
    <lineage>
        <taxon>Bacteria</taxon>
        <taxon>Bacillati</taxon>
        <taxon>Bacillota</taxon>
        <taxon>Bacilli</taxon>
        <taxon>Bacillales</taxon>
        <taxon>Bacillaceae</taxon>
        <taxon>Alteribacillus</taxon>
    </lineage>
</organism>
<feature type="active site" description="Proton donor" evidence="9">
    <location>
        <position position="73"/>
    </location>
</feature>
<evidence type="ECO:0000256" key="10">
    <source>
        <dbReference type="PROSITE-ProRule" id="PRU10125"/>
    </source>
</evidence>
<accession>A0A1I2DSX9</accession>
<dbReference type="HAMAP" id="MF_00197">
    <property type="entry name" value="DAP_epimerase"/>
    <property type="match status" value="1"/>
</dbReference>
<dbReference type="STRING" id="930128.SAMN05192532_104280"/>
<comment type="function">
    <text evidence="9">Catalyzes the stereoinversion of LL-2,6-diaminopimelate (L,L-DAP) to meso-diaminopimelate (meso-DAP), a precursor of L-lysine and an essential component of the bacterial peptidoglycan.</text>
</comment>
<dbReference type="Proteomes" id="UP000199516">
    <property type="component" value="Unassembled WGS sequence"/>
</dbReference>
<keyword evidence="4 9" id="KW-0963">Cytoplasm</keyword>
<feature type="binding site" evidence="9">
    <location>
        <position position="164"/>
    </location>
    <ligand>
        <name>substrate</name>
    </ligand>
</feature>
<dbReference type="GO" id="GO:0008837">
    <property type="term" value="F:diaminopimelate epimerase activity"/>
    <property type="evidence" value="ECO:0007669"/>
    <property type="project" value="UniProtKB-UniRule"/>
</dbReference>
<dbReference type="GO" id="GO:0005829">
    <property type="term" value="C:cytosol"/>
    <property type="evidence" value="ECO:0007669"/>
    <property type="project" value="TreeGrafter"/>
</dbReference>
<comment type="pathway">
    <text evidence="1 9">Amino-acid biosynthesis; L-lysine biosynthesis via DAP pathway; DL-2,6-diaminopimelate from LL-2,6-diaminopimelate: step 1/1.</text>
</comment>
<evidence type="ECO:0000256" key="6">
    <source>
        <dbReference type="ARBA" id="ARBA00023154"/>
    </source>
</evidence>
<gene>
    <name evidence="9" type="primary">dapF</name>
    <name evidence="11" type="ORF">SAMN05192532_104280</name>
</gene>
<feature type="binding site" evidence="9">
    <location>
        <position position="11"/>
    </location>
    <ligand>
        <name>substrate</name>
    </ligand>
</feature>
<feature type="binding site" evidence="9">
    <location>
        <position position="197"/>
    </location>
    <ligand>
        <name>substrate</name>
    </ligand>
</feature>
<comment type="subcellular location">
    <subcellularLocation>
        <location evidence="9">Cytoplasm</location>
    </subcellularLocation>
</comment>
<evidence type="ECO:0000256" key="2">
    <source>
        <dbReference type="ARBA" id="ARBA00010219"/>
    </source>
</evidence>
<dbReference type="EC" id="5.1.1.7" evidence="3 9"/>
<evidence type="ECO:0000256" key="9">
    <source>
        <dbReference type="HAMAP-Rule" id="MF_00197"/>
    </source>
</evidence>
<protein>
    <recommendedName>
        <fullName evidence="3 9">Diaminopimelate epimerase</fullName>
        <shortName evidence="9">DAP epimerase</shortName>
        <ecNumber evidence="3 9">5.1.1.7</ecNumber>
    </recommendedName>
    <alternativeName>
        <fullName evidence="9">PLP-independent amino acid racemase</fullName>
    </alternativeName>
</protein>
<keyword evidence="6 9" id="KW-0457">Lysine biosynthesis</keyword>
<evidence type="ECO:0000256" key="8">
    <source>
        <dbReference type="ARBA" id="ARBA00051712"/>
    </source>
</evidence>
<dbReference type="UniPathway" id="UPA00034">
    <property type="reaction ID" value="UER00025"/>
</dbReference>
<evidence type="ECO:0000256" key="4">
    <source>
        <dbReference type="ARBA" id="ARBA00022490"/>
    </source>
</evidence>
<feature type="binding site" evidence="9">
    <location>
        <begin position="225"/>
        <end position="226"/>
    </location>
    <ligand>
        <name>substrate</name>
    </ligand>
</feature>
<keyword evidence="7 9" id="KW-0413">Isomerase</keyword>
<feature type="binding site" evidence="9">
    <location>
        <position position="64"/>
    </location>
    <ligand>
        <name>substrate</name>
    </ligand>
</feature>
<evidence type="ECO:0000256" key="5">
    <source>
        <dbReference type="ARBA" id="ARBA00022605"/>
    </source>
</evidence>
<name>A0A1I2DSX9_9BACI</name>
<evidence type="ECO:0000256" key="3">
    <source>
        <dbReference type="ARBA" id="ARBA00013080"/>
    </source>
</evidence>
<dbReference type="EMBL" id="FONT01000004">
    <property type="protein sequence ID" value="SFE83489.1"/>
    <property type="molecule type" value="Genomic_DNA"/>
</dbReference>
<dbReference type="OrthoDB" id="9805408at2"/>
<feature type="active site" evidence="10">
    <location>
        <position position="73"/>
    </location>
</feature>
<evidence type="ECO:0000313" key="11">
    <source>
        <dbReference type="EMBL" id="SFE83489.1"/>
    </source>
</evidence>
<comment type="caution">
    <text evidence="9">Lacks conserved residue(s) required for the propagation of feature annotation.</text>
</comment>
<dbReference type="PANTHER" id="PTHR31689">
    <property type="entry name" value="DIAMINOPIMELATE EPIMERASE, CHLOROPLASTIC"/>
    <property type="match status" value="1"/>
</dbReference>
<comment type="similarity">
    <text evidence="2 9">Belongs to the diaminopimelate epimerase family.</text>
</comment>